<dbReference type="SMART" id="SM00954">
    <property type="entry name" value="RelA_SpoT"/>
    <property type="match status" value="1"/>
</dbReference>
<protein>
    <recommendedName>
        <fullName evidence="4">GTP diphosphokinase</fullName>
        <ecNumber evidence="4">2.7.6.5</ecNumber>
    </recommendedName>
</protein>
<evidence type="ECO:0000256" key="6">
    <source>
        <dbReference type="ARBA" id="ARBA00022741"/>
    </source>
</evidence>
<dbReference type="KEGG" id="pdu:PDUR_11160"/>
<gene>
    <name evidence="10" type="ORF">PDUR_11160</name>
</gene>
<evidence type="ECO:0000256" key="3">
    <source>
        <dbReference type="ARBA" id="ARBA00011881"/>
    </source>
</evidence>
<dbReference type="InterPro" id="IPR007685">
    <property type="entry name" value="RelA_SpoT"/>
</dbReference>
<dbReference type="SUPFAM" id="SSF81301">
    <property type="entry name" value="Nucleotidyltransferase"/>
    <property type="match status" value="1"/>
</dbReference>
<dbReference type="STRING" id="44251.PDUR_11160"/>
<dbReference type="AlphaFoldDB" id="A0A089HKG2"/>
<evidence type="ECO:0000256" key="1">
    <source>
        <dbReference type="ARBA" id="ARBA00004976"/>
    </source>
</evidence>
<keyword evidence="5" id="KW-0808">Transferase</keyword>
<dbReference type="eggNOG" id="COG2357">
    <property type="taxonomic scope" value="Bacteria"/>
</dbReference>
<dbReference type="CDD" id="cd05399">
    <property type="entry name" value="NT_Rel-Spo_like"/>
    <property type="match status" value="1"/>
</dbReference>
<dbReference type="OrthoDB" id="9789634at2"/>
<dbReference type="FunFam" id="3.30.460.10:FF:000012">
    <property type="entry name" value="GTP pyrophosphokinase YjbM"/>
    <property type="match status" value="1"/>
</dbReference>
<dbReference type="GO" id="GO:0016301">
    <property type="term" value="F:kinase activity"/>
    <property type="evidence" value="ECO:0007669"/>
    <property type="project" value="UniProtKB-KW"/>
</dbReference>
<dbReference type="GO" id="GO:0005524">
    <property type="term" value="F:ATP binding"/>
    <property type="evidence" value="ECO:0007669"/>
    <property type="project" value="UniProtKB-KW"/>
</dbReference>
<dbReference type="InterPro" id="IPR052366">
    <property type="entry name" value="GTP_Pyrophosphokinase"/>
</dbReference>
<proteinExistence type="inferred from homology"/>
<dbReference type="InterPro" id="IPR043519">
    <property type="entry name" value="NT_sf"/>
</dbReference>
<dbReference type="GO" id="GO:0008728">
    <property type="term" value="F:GTP diphosphokinase activity"/>
    <property type="evidence" value="ECO:0007669"/>
    <property type="project" value="UniProtKB-EC"/>
</dbReference>
<dbReference type="PANTHER" id="PTHR47837:SF2">
    <property type="entry name" value="GTP PYROPHOSPHOKINASE YWAC"/>
    <property type="match status" value="1"/>
</dbReference>
<feature type="domain" description="RelA/SpoT" evidence="9">
    <location>
        <begin position="45"/>
        <end position="166"/>
    </location>
</feature>
<dbReference type="EC" id="2.7.6.5" evidence="4"/>
<dbReference type="Pfam" id="PF04607">
    <property type="entry name" value="RelA_SpoT"/>
    <property type="match status" value="1"/>
</dbReference>
<comment type="similarity">
    <text evidence="2">Belongs to the RelA/SpoT family.</text>
</comment>
<keyword evidence="7 10" id="KW-0418">Kinase</keyword>
<dbReference type="Gene3D" id="1.10.287.860">
    <property type="entry name" value="Nucleotidyltransferase"/>
    <property type="match status" value="1"/>
</dbReference>
<dbReference type="Proteomes" id="UP000029409">
    <property type="component" value="Chromosome"/>
</dbReference>
<dbReference type="EMBL" id="CP009288">
    <property type="protein sequence ID" value="AIQ12411.1"/>
    <property type="molecule type" value="Genomic_DNA"/>
</dbReference>
<dbReference type="UniPathway" id="UPA00908">
    <property type="reaction ID" value="UER00884"/>
</dbReference>
<dbReference type="PANTHER" id="PTHR47837">
    <property type="entry name" value="GTP PYROPHOSPHOKINASE YJBM"/>
    <property type="match status" value="1"/>
</dbReference>
<evidence type="ECO:0000256" key="8">
    <source>
        <dbReference type="ARBA" id="ARBA00022840"/>
    </source>
</evidence>
<organism evidence="10 11">
    <name type="scientific">Paenibacillus durus</name>
    <name type="common">Paenibacillus azotofixans</name>
    <dbReference type="NCBI Taxonomy" id="44251"/>
    <lineage>
        <taxon>Bacteria</taxon>
        <taxon>Bacillati</taxon>
        <taxon>Bacillota</taxon>
        <taxon>Bacilli</taxon>
        <taxon>Bacillales</taxon>
        <taxon>Paenibacillaceae</taxon>
        <taxon>Paenibacillus</taxon>
    </lineage>
</organism>
<keyword evidence="6" id="KW-0547">Nucleotide-binding</keyword>
<evidence type="ECO:0000313" key="11">
    <source>
        <dbReference type="Proteomes" id="UP000029409"/>
    </source>
</evidence>
<keyword evidence="8" id="KW-0067">ATP-binding</keyword>
<sequence length="270" mass="31910">MDGRDWGTFILPYEQTVEELKVKFKTMRAELKKREEYTPIEFVTGRVKRLSSILEKAKRLNVRMEDLEQGIEDIAGIRIMCQFVEDIRRVAEYIRARKDLEVVYEKDYITNYKESGYRSFHMIIRYPVQTALGLKIVLAEIQIRTLAMNFWATIEHSLNYKYRESLPDEIRLRLKTAAEAASILDSEMSSIREEILEAQKTFEENSNTTTQVLHAIHQLYFYHLVNEAIRSQEEFNEIWQRQDMEAMKELLRRVRGMISQAKKGDLPDGV</sequence>
<comment type="pathway">
    <text evidence="1">Purine metabolism; ppGpp biosynthesis; ppGpp from GTP: step 1/2.</text>
</comment>
<evidence type="ECO:0000256" key="2">
    <source>
        <dbReference type="ARBA" id="ARBA00007476"/>
    </source>
</evidence>
<reference evidence="10 11" key="1">
    <citation type="submission" date="2014-08" db="EMBL/GenBank/DDBJ databases">
        <title>Comparative genomics of the Paenibacillus odorifer group.</title>
        <authorList>
            <person name="den Bakker H.C."/>
            <person name="Tsai Y.-C."/>
            <person name="Martin N."/>
            <person name="Korlach J."/>
            <person name="Wiedmann M."/>
        </authorList>
    </citation>
    <scope>NUCLEOTIDE SEQUENCE [LARGE SCALE GENOMIC DNA]</scope>
    <source>
        <strain evidence="10 11">DSM 1735</strain>
    </source>
</reference>
<dbReference type="Gene3D" id="3.30.460.10">
    <property type="entry name" value="Beta Polymerase, domain 2"/>
    <property type="match status" value="1"/>
</dbReference>
<evidence type="ECO:0000256" key="5">
    <source>
        <dbReference type="ARBA" id="ARBA00022679"/>
    </source>
</evidence>
<name>A0A089HKG2_PAEDU</name>
<keyword evidence="11" id="KW-1185">Reference proteome</keyword>
<dbReference type="RefSeq" id="WP_042206264.1">
    <property type="nucleotide sequence ID" value="NZ_CP009288.1"/>
</dbReference>
<evidence type="ECO:0000259" key="9">
    <source>
        <dbReference type="SMART" id="SM00954"/>
    </source>
</evidence>
<comment type="subunit">
    <text evidence="3">Homotetramer.</text>
</comment>
<dbReference type="GO" id="GO:0015970">
    <property type="term" value="P:guanosine tetraphosphate biosynthetic process"/>
    <property type="evidence" value="ECO:0007669"/>
    <property type="project" value="UniProtKB-UniPathway"/>
</dbReference>
<evidence type="ECO:0000256" key="7">
    <source>
        <dbReference type="ARBA" id="ARBA00022777"/>
    </source>
</evidence>
<accession>A0A089HKG2</accession>
<evidence type="ECO:0000256" key="4">
    <source>
        <dbReference type="ARBA" id="ARBA00013251"/>
    </source>
</evidence>
<evidence type="ECO:0000313" key="10">
    <source>
        <dbReference type="EMBL" id="AIQ12411.1"/>
    </source>
</evidence>